<gene>
    <name evidence="1" type="ORF">PISMIDRAFT_12444</name>
</gene>
<evidence type="ECO:0000313" key="2">
    <source>
        <dbReference type="Proteomes" id="UP000054018"/>
    </source>
</evidence>
<evidence type="ECO:0000313" key="1">
    <source>
        <dbReference type="EMBL" id="KIK21177.1"/>
    </source>
</evidence>
<dbReference type="AlphaFoldDB" id="A0A0C9ZFD4"/>
<protein>
    <submittedName>
        <fullName evidence="1">Uncharacterized protein</fullName>
    </submittedName>
</protein>
<dbReference type="HOGENOM" id="CLU_1571270_0_0_1"/>
<reference evidence="2" key="2">
    <citation type="submission" date="2015-01" db="EMBL/GenBank/DDBJ databases">
        <title>Evolutionary Origins and Diversification of the Mycorrhizal Mutualists.</title>
        <authorList>
            <consortium name="DOE Joint Genome Institute"/>
            <consortium name="Mycorrhizal Genomics Consortium"/>
            <person name="Kohler A."/>
            <person name="Kuo A."/>
            <person name="Nagy L.G."/>
            <person name="Floudas D."/>
            <person name="Copeland A."/>
            <person name="Barry K.W."/>
            <person name="Cichocki N."/>
            <person name="Veneault-Fourrey C."/>
            <person name="LaButti K."/>
            <person name="Lindquist E.A."/>
            <person name="Lipzen A."/>
            <person name="Lundell T."/>
            <person name="Morin E."/>
            <person name="Murat C."/>
            <person name="Riley R."/>
            <person name="Ohm R."/>
            <person name="Sun H."/>
            <person name="Tunlid A."/>
            <person name="Henrissat B."/>
            <person name="Grigoriev I.V."/>
            <person name="Hibbett D.S."/>
            <person name="Martin F."/>
        </authorList>
    </citation>
    <scope>NUCLEOTIDE SEQUENCE [LARGE SCALE GENOMIC DNA]</scope>
    <source>
        <strain evidence="2">441</strain>
    </source>
</reference>
<keyword evidence="2" id="KW-1185">Reference proteome</keyword>
<dbReference type="Proteomes" id="UP000054018">
    <property type="component" value="Unassembled WGS sequence"/>
</dbReference>
<organism evidence="1 2">
    <name type="scientific">Pisolithus microcarpus 441</name>
    <dbReference type="NCBI Taxonomy" id="765257"/>
    <lineage>
        <taxon>Eukaryota</taxon>
        <taxon>Fungi</taxon>
        <taxon>Dikarya</taxon>
        <taxon>Basidiomycota</taxon>
        <taxon>Agaricomycotina</taxon>
        <taxon>Agaricomycetes</taxon>
        <taxon>Agaricomycetidae</taxon>
        <taxon>Boletales</taxon>
        <taxon>Sclerodermatineae</taxon>
        <taxon>Pisolithaceae</taxon>
        <taxon>Pisolithus</taxon>
    </lineage>
</organism>
<name>A0A0C9ZFD4_9AGAM</name>
<accession>A0A0C9ZFD4</accession>
<proteinExistence type="predicted"/>
<sequence>MTFSSPNCNQLKEALQSGGASEFDINSVFHQKIIQVDFYVIPTHCLDNLVDNKAAFDIGDADLFPGNVWLNLSANALIGDLWHWVIVIPVPHSGPPPFPQATPMTLDPLPGTPDQLPPLPNNGCHAYHMADASACLPVVGIGQHSSALVGIGRSYHVTTTNVTRHHALVR</sequence>
<dbReference type="EMBL" id="KN833754">
    <property type="protein sequence ID" value="KIK21177.1"/>
    <property type="molecule type" value="Genomic_DNA"/>
</dbReference>
<dbReference type="OrthoDB" id="2691515at2759"/>
<reference evidence="1 2" key="1">
    <citation type="submission" date="2014-04" db="EMBL/GenBank/DDBJ databases">
        <authorList>
            <consortium name="DOE Joint Genome Institute"/>
            <person name="Kuo A."/>
            <person name="Kohler A."/>
            <person name="Costa M.D."/>
            <person name="Nagy L.G."/>
            <person name="Floudas D."/>
            <person name="Copeland A."/>
            <person name="Barry K.W."/>
            <person name="Cichocki N."/>
            <person name="Veneault-Fourrey C."/>
            <person name="LaButti K."/>
            <person name="Lindquist E.A."/>
            <person name="Lipzen A."/>
            <person name="Lundell T."/>
            <person name="Morin E."/>
            <person name="Murat C."/>
            <person name="Sun H."/>
            <person name="Tunlid A."/>
            <person name="Henrissat B."/>
            <person name="Grigoriev I.V."/>
            <person name="Hibbett D.S."/>
            <person name="Martin F."/>
            <person name="Nordberg H.P."/>
            <person name="Cantor M.N."/>
            <person name="Hua S.X."/>
        </authorList>
    </citation>
    <scope>NUCLEOTIDE SEQUENCE [LARGE SCALE GENOMIC DNA]</scope>
    <source>
        <strain evidence="1 2">441</strain>
    </source>
</reference>